<keyword evidence="1" id="KW-0472">Membrane</keyword>
<gene>
    <name evidence="2" type="ORF">ABR189_17680</name>
</gene>
<proteinExistence type="predicted"/>
<dbReference type="EMBL" id="JBEXAC010000002">
    <property type="protein sequence ID" value="MET6999223.1"/>
    <property type="molecule type" value="Genomic_DNA"/>
</dbReference>
<evidence type="ECO:0000313" key="3">
    <source>
        <dbReference type="Proteomes" id="UP001549749"/>
    </source>
</evidence>
<dbReference type="RefSeq" id="WP_354661791.1">
    <property type="nucleotide sequence ID" value="NZ_JBEXAC010000002.1"/>
</dbReference>
<protein>
    <submittedName>
        <fullName evidence="2">Uncharacterized protein</fullName>
    </submittedName>
</protein>
<feature type="transmembrane region" description="Helical" evidence="1">
    <location>
        <begin position="7"/>
        <end position="27"/>
    </location>
</feature>
<accession>A0ABV2T864</accession>
<evidence type="ECO:0000256" key="1">
    <source>
        <dbReference type="SAM" id="Phobius"/>
    </source>
</evidence>
<name>A0ABV2T864_9BACT</name>
<reference evidence="2 3" key="1">
    <citation type="submission" date="2024-06" db="EMBL/GenBank/DDBJ databases">
        <title>Chitinophaga defluvii sp. nov., isolated from municipal sewage.</title>
        <authorList>
            <person name="Zhang L."/>
        </authorList>
    </citation>
    <scope>NUCLEOTIDE SEQUENCE [LARGE SCALE GENOMIC DNA]</scope>
    <source>
        <strain evidence="2 3">H8</strain>
    </source>
</reference>
<keyword evidence="1" id="KW-1133">Transmembrane helix</keyword>
<dbReference type="InterPro" id="IPR036322">
    <property type="entry name" value="WD40_repeat_dom_sf"/>
</dbReference>
<dbReference type="Proteomes" id="UP001549749">
    <property type="component" value="Unassembled WGS sequence"/>
</dbReference>
<dbReference type="SUPFAM" id="SSF50978">
    <property type="entry name" value="WD40 repeat-like"/>
    <property type="match status" value="1"/>
</dbReference>
<keyword evidence="3" id="KW-1185">Reference proteome</keyword>
<evidence type="ECO:0000313" key="2">
    <source>
        <dbReference type="EMBL" id="MET6999223.1"/>
    </source>
</evidence>
<keyword evidence="1" id="KW-0812">Transmembrane</keyword>
<comment type="caution">
    <text evidence="2">The sequence shown here is derived from an EMBL/GenBank/DDBJ whole genome shotgun (WGS) entry which is preliminary data.</text>
</comment>
<sequence length="359" mass="40097">MKALYKAGWQIALTILVSASLVILLYIRAPGINQENNGFDRVWKEQLLKKEVMTDNVDSIFSVCGASNTGWYFSGPQAGNIIITDKKLGNKRSQHLQLDFVPKNKYCITSIDSPRVYLFFGNDHAIAAGNINDNKVQTHTWFDKNFSRAVVLSPASVLLRGFQLTKQVDQVFYKIGIADSSRLMGDSILPKYGDAGFSNDGMLHYDKAQALLCYVSFYSNEIVMFDTTFSSVRHYRTIDSTANNSGAVQSAQEKDNLYLVTDKTRLINLYNTVDKGILYNLSLLKADNEQVADFSANAVVDMYELKTGAYKGSFYIPNVDGGRVMQFGIYNNQLVGVYKNKLVLYTMAADKGMAVHASR</sequence>
<organism evidence="2 3">
    <name type="scientific">Chitinophaga defluvii</name>
    <dbReference type="NCBI Taxonomy" id="3163343"/>
    <lineage>
        <taxon>Bacteria</taxon>
        <taxon>Pseudomonadati</taxon>
        <taxon>Bacteroidota</taxon>
        <taxon>Chitinophagia</taxon>
        <taxon>Chitinophagales</taxon>
        <taxon>Chitinophagaceae</taxon>
        <taxon>Chitinophaga</taxon>
    </lineage>
</organism>